<organism evidence="1 2">
    <name type="scientific">Fusarium decemcellulare</name>
    <dbReference type="NCBI Taxonomy" id="57161"/>
    <lineage>
        <taxon>Eukaryota</taxon>
        <taxon>Fungi</taxon>
        <taxon>Dikarya</taxon>
        <taxon>Ascomycota</taxon>
        <taxon>Pezizomycotina</taxon>
        <taxon>Sordariomycetes</taxon>
        <taxon>Hypocreomycetidae</taxon>
        <taxon>Hypocreales</taxon>
        <taxon>Nectriaceae</taxon>
        <taxon>Fusarium</taxon>
        <taxon>Fusarium decemcellulare species complex</taxon>
    </lineage>
</organism>
<proteinExistence type="predicted"/>
<keyword evidence="2" id="KW-1185">Reference proteome</keyword>
<dbReference type="EMBL" id="JANRMS010000170">
    <property type="protein sequence ID" value="KAJ3544986.1"/>
    <property type="molecule type" value="Genomic_DNA"/>
</dbReference>
<comment type="caution">
    <text evidence="1">The sequence shown here is derived from an EMBL/GenBank/DDBJ whole genome shotgun (WGS) entry which is preliminary data.</text>
</comment>
<sequence length="1020" mass="111000">MSNHAASFCDSVMRHHIFAALLGLVASPLAQAHPSDGAGTFSNPAARVRPRFRYWLPDASVDADVLASDIASAASIGVGGLEFLPFYEYGGALGQMPKGANWSTYNFGTPAFNDLFKKALEVHDEHGLVMDFALGPNQGQGVPTQPDDEGLQWDLVPATVDVPKSSSFSGKAPGWGTGNLVALVSALVKSNRTITYEASGLAGVQNVTYHEYRLKSGTLTEQTQHVDRRGFVKLSLPKAPTGSHYRLFAFYEKLTGHKNLAFDSPKHTTIFDNGSYAVDHFSAKGAAVVRKFWKQHILRDGIPNLLAKVGNYAWEDSIELTSNVSWSCSLPDLFKKTAGYSVKPYLPLLAFEQNTLGIQATEPGSFKCILDTNDEGIGFVNDFRATLVEGYKQYLSAMAAWVHEELGVELSAQPAYGSAMDTLATVPLVDAPECESLSFKDNIDSYRSFTGPARLTGKRVISNEMGAVRGAGLMYHLPALLFSVNRAFLGGINQNVLHGQAYSGEYYNTTWPGHVPFRYLFSEPWSPHLPAWSHGMQAILNYMGRMQHVLQMSVAKADVAIYNKESATTIRTIYGAQDLLSEGWSWNYLTADNLQLSHAHVKNGVVAPEGPAWKAFVVEASQNVTLGTIATLQSFAQKGLPVILSGGLPKYYFTQDGADKTKFEQQLSNLLRTKNVYRVGSGKVAEKLIALGLRPQIAVSGNGTCYTSWSEVDRVGYALVYSDLTASTGEITVATTEAPYFLNPWTGETSPVLVYKRNKAATVIPYILAGNQTLLLAFGQKMQKSMSAPRYHVEKAPSHVIGSRLSQDGAISLHVSRSGASSKAILSDGRSVKLEAASVPSTFQLSNWNLTAEHWEAPEDLYDSEHTVKYNTTHQLDTPTSWSEIPALANASGIGYYTSTFQWPPRGTRLDAEPLGAYLYFSKVVDAVTVTINGRRTPALDITNAVVDIGPYLKSGQNNIKVLVPTTMWNYLRTILDDLLTAGSEPLPITLQQLGAPLEGPTEAGLVGEVSIIPYKTIIV</sequence>
<name>A0ACC1SRF2_9HYPO</name>
<evidence type="ECO:0000313" key="2">
    <source>
        <dbReference type="Proteomes" id="UP001148629"/>
    </source>
</evidence>
<gene>
    <name evidence="1" type="ORF">NM208_g2748</name>
</gene>
<accession>A0ACC1SRF2</accession>
<evidence type="ECO:0000313" key="1">
    <source>
        <dbReference type="EMBL" id="KAJ3544986.1"/>
    </source>
</evidence>
<protein>
    <submittedName>
        <fullName evidence="1">Uncharacterized protein</fullName>
    </submittedName>
</protein>
<dbReference type="Proteomes" id="UP001148629">
    <property type="component" value="Unassembled WGS sequence"/>
</dbReference>
<reference evidence="1" key="1">
    <citation type="submission" date="2022-08" db="EMBL/GenBank/DDBJ databases">
        <title>Genome Sequence of Fusarium decemcellulare.</title>
        <authorList>
            <person name="Buettner E."/>
        </authorList>
    </citation>
    <scope>NUCLEOTIDE SEQUENCE</scope>
    <source>
        <strain evidence="1">Babe19</strain>
    </source>
</reference>